<feature type="signal peptide" evidence="2">
    <location>
        <begin position="1"/>
        <end position="34"/>
    </location>
</feature>
<dbReference type="EMBL" id="SPQC01000062">
    <property type="protein sequence ID" value="TFU20224.1"/>
    <property type="molecule type" value="Genomic_DNA"/>
</dbReference>
<dbReference type="AlphaFoldDB" id="A0A4Y9F1J5"/>
<gene>
    <name evidence="3" type="ORF">E4U03_11755</name>
</gene>
<dbReference type="Proteomes" id="UP000297951">
    <property type="component" value="Unassembled WGS sequence"/>
</dbReference>
<evidence type="ECO:0000256" key="1">
    <source>
        <dbReference type="SAM" id="Phobius"/>
    </source>
</evidence>
<comment type="caution">
    <text evidence="3">The sequence shown here is derived from an EMBL/GenBank/DDBJ whole genome shotgun (WGS) entry which is preliminary data.</text>
</comment>
<feature type="chain" id="PRO_5021221451" description="DUF4190 domain-containing protein" evidence="2">
    <location>
        <begin position="35"/>
        <end position="126"/>
    </location>
</feature>
<evidence type="ECO:0000313" key="3">
    <source>
        <dbReference type="EMBL" id="TFU20224.1"/>
    </source>
</evidence>
<evidence type="ECO:0000313" key="4">
    <source>
        <dbReference type="Proteomes" id="UP000297951"/>
    </source>
</evidence>
<keyword evidence="1" id="KW-0472">Membrane</keyword>
<protein>
    <recommendedName>
        <fullName evidence="5">DUF4190 domain-containing protein</fullName>
    </recommendedName>
</protein>
<keyword evidence="1" id="KW-1133">Transmembrane helix</keyword>
<evidence type="ECO:0008006" key="5">
    <source>
        <dbReference type="Google" id="ProtNLM"/>
    </source>
</evidence>
<feature type="transmembrane region" description="Helical" evidence="1">
    <location>
        <begin position="58"/>
        <end position="84"/>
    </location>
</feature>
<evidence type="ECO:0000256" key="2">
    <source>
        <dbReference type="SAM" id="SignalP"/>
    </source>
</evidence>
<keyword evidence="2" id="KW-0732">Signal</keyword>
<feature type="transmembrane region" description="Helical" evidence="1">
    <location>
        <begin position="96"/>
        <end position="117"/>
    </location>
</feature>
<organism evidence="3 4">
    <name type="scientific">Rothia nasimurium</name>
    <dbReference type="NCBI Taxonomy" id="85336"/>
    <lineage>
        <taxon>Bacteria</taxon>
        <taxon>Bacillati</taxon>
        <taxon>Actinomycetota</taxon>
        <taxon>Actinomycetes</taxon>
        <taxon>Micrococcales</taxon>
        <taxon>Micrococcaceae</taxon>
        <taxon>Rothia</taxon>
    </lineage>
</organism>
<reference evidence="3 4" key="1">
    <citation type="submission" date="2019-03" db="EMBL/GenBank/DDBJ databases">
        <title>Diversity of the mouse oral microbiome.</title>
        <authorList>
            <person name="Joseph S."/>
            <person name="Aduse-Opoku J."/>
            <person name="Curtis M."/>
            <person name="Wade W."/>
            <person name="Hashim A."/>
        </authorList>
    </citation>
    <scope>NUCLEOTIDE SEQUENCE [LARGE SCALE GENOMIC DNA]</scope>
    <source>
        <strain evidence="4">irhom_31</strain>
    </source>
</reference>
<dbReference type="RefSeq" id="WP_135013914.1">
    <property type="nucleotide sequence ID" value="NZ_JADGLK010000062.1"/>
</dbReference>
<keyword evidence="1" id="KW-0812">Transmembrane</keyword>
<sequence>MKTFSCFTPASMKTLAVTVATGALVLTNTVAAHAAYNPGFTPNFDNPATTPLNNIAGIILAVSLILTGILAICAVTLFIIGKVFHQGKAQEKGLSIILWALAGAVALVSISGIIYWATSDFQINFG</sequence>
<name>A0A4Y9F1J5_9MICC</name>
<accession>A0A4Y9F1J5</accession>
<proteinExistence type="predicted"/>